<protein>
    <recommendedName>
        <fullName evidence="4">Secreted protein</fullName>
    </recommendedName>
</protein>
<evidence type="ECO:0000313" key="3">
    <source>
        <dbReference type="Proteomes" id="UP000663834"/>
    </source>
</evidence>
<accession>A0A814WVD1</accession>
<organism evidence="2 3">
    <name type="scientific">Rotaria magnacalcarata</name>
    <dbReference type="NCBI Taxonomy" id="392030"/>
    <lineage>
        <taxon>Eukaryota</taxon>
        <taxon>Metazoa</taxon>
        <taxon>Spiralia</taxon>
        <taxon>Gnathifera</taxon>
        <taxon>Rotifera</taxon>
        <taxon>Eurotatoria</taxon>
        <taxon>Bdelloidea</taxon>
        <taxon>Philodinida</taxon>
        <taxon>Philodinidae</taxon>
        <taxon>Rotaria</taxon>
    </lineage>
</organism>
<evidence type="ECO:0008006" key="4">
    <source>
        <dbReference type="Google" id="ProtNLM"/>
    </source>
</evidence>
<keyword evidence="1" id="KW-0732">Signal</keyword>
<reference evidence="2" key="1">
    <citation type="submission" date="2021-02" db="EMBL/GenBank/DDBJ databases">
        <authorList>
            <person name="Nowell W R."/>
        </authorList>
    </citation>
    <scope>NUCLEOTIDE SEQUENCE</scope>
</reference>
<proteinExistence type="predicted"/>
<feature type="signal peptide" evidence="1">
    <location>
        <begin position="1"/>
        <end position="23"/>
    </location>
</feature>
<dbReference type="AlphaFoldDB" id="A0A814WVD1"/>
<dbReference type="EMBL" id="CAJNOW010000014">
    <property type="protein sequence ID" value="CAF1207286.1"/>
    <property type="molecule type" value="Genomic_DNA"/>
</dbReference>
<evidence type="ECO:0000256" key="1">
    <source>
        <dbReference type="SAM" id="SignalP"/>
    </source>
</evidence>
<feature type="chain" id="PRO_5032906689" description="Secreted protein" evidence="1">
    <location>
        <begin position="24"/>
        <end position="67"/>
    </location>
</feature>
<gene>
    <name evidence="2" type="ORF">KQP761_LOCUS150</name>
</gene>
<dbReference type="Proteomes" id="UP000663834">
    <property type="component" value="Unassembled WGS sequence"/>
</dbReference>
<name>A0A814WVD1_9BILA</name>
<comment type="caution">
    <text evidence="2">The sequence shown here is derived from an EMBL/GenBank/DDBJ whole genome shotgun (WGS) entry which is preliminary data.</text>
</comment>
<sequence length="67" mass="7361">MQTPIYIWFYVIAFVQLQTVSLSATQPTEVGTAVFVESDGSTECDGSTESYEAASTESANKVFGKWR</sequence>
<evidence type="ECO:0000313" key="2">
    <source>
        <dbReference type="EMBL" id="CAF1207286.1"/>
    </source>
</evidence>